<name>A0A3L6T9Q2_PANMI</name>
<proteinExistence type="predicted"/>
<evidence type="ECO:0000313" key="2">
    <source>
        <dbReference type="EMBL" id="RLN34207.1"/>
    </source>
</evidence>
<dbReference type="OrthoDB" id="442921at2759"/>
<comment type="caution">
    <text evidence="2">The sequence shown here is derived from an EMBL/GenBank/DDBJ whole genome shotgun (WGS) entry which is preliminary data.</text>
</comment>
<organism evidence="2 3">
    <name type="scientific">Panicum miliaceum</name>
    <name type="common">Proso millet</name>
    <name type="synonym">Broomcorn millet</name>
    <dbReference type="NCBI Taxonomy" id="4540"/>
    <lineage>
        <taxon>Eukaryota</taxon>
        <taxon>Viridiplantae</taxon>
        <taxon>Streptophyta</taxon>
        <taxon>Embryophyta</taxon>
        <taxon>Tracheophyta</taxon>
        <taxon>Spermatophyta</taxon>
        <taxon>Magnoliopsida</taxon>
        <taxon>Liliopsida</taxon>
        <taxon>Poales</taxon>
        <taxon>Poaceae</taxon>
        <taxon>PACMAD clade</taxon>
        <taxon>Panicoideae</taxon>
        <taxon>Panicodae</taxon>
        <taxon>Paniceae</taxon>
        <taxon>Panicinae</taxon>
        <taxon>Panicum</taxon>
        <taxon>Panicum sect. Panicum</taxon>
    </lineage>
</organism>
<dbReference type="AlphaFoldDB" id="A0A3L6T9Q2"/>
<evidence type="ECO:0000313" key="3">
    <source>
        <dbReference type="Proteomes" id="UP000275267"/>
    </source>
</evidence>
<feature type="region of interest" description="Disordered" evidence="1">
    <location>
        <begin position="76"/>
        <end position="112"/>
    </location>
</feature>
<dbReference type="Gene3D" id="3.10.20.90">
    <property type="entry name" value="Phosphatidylinositol 3-kinase Catalytic Subunit, Chain A, domain 1"/>
    <property type="match status" value="1"/>
</dbReference>
<dbReference type="CDD" id="cd01763">
    <property type="entry name" value="Ubl_SUMO_like"/>
    <property type="match status" value="1"/>
</dbReference>
<keyword evidence="3" id="KW-1185">Reference proteome</keyword>
<accession>A0A3L6T9Q2</accession>
<dbReference type="STRING" id="4540.A0A3L6T9Q2"/>
<reference evidence="3" key="1">
    <citation type="journal article" date="2019" name="Nat. Commun.">
        <title>The genome of broomcorn millet.</title>
        <authorList>
            <person name="Zou C."/>
            <person name="Miki D."/>
            <person name="Li D."/>
            <person name="Tang Q."/>
            <person name="Xiao L."/>
            <person name="Rajput S."/>
            <person name="Deng P."/>
            <person name="Jia W."/>
            <person name="Huang R."/>
            <person name="Zhang M."/>
            <person name="Sun Y."/>
            <person name="Hu J."/>
            <person name="Fu X."/>
            <person name="Schnable P.S."/>
            <person name="Li F."/>
            <person name="Zhang H."/>
            <person name="Feng B."/>
            <person name="Zhu X."/>
            <person name="Liu R."/>
            <person name="Schnable J.C."/>
            <person name="Zhu J.-K."/>
            <person name="Zhang H."/>
        </authorList>
    </citation>
    <scope>NUCLEOTIDE SEQUENCE [LARGE SCALE GENOMIC DNA]</scope>
</reference>
<dbReference type="EMBL" id="PQIB02000002">
    <property type="protein sequence ID" value="RLN34207.1"/>
    <property type="molecule type" value="Genomic_DNA"/>
</dbReference>
<protein>
    <submittedName>
        <fullName evidence="2">Uncharacterized protein</fullName>
    </submittedName>
</protein>
<gene>
    <name evidence="2" type="ORF">C2845_PM03G10950</name>
</gene>
<dbReference type="Proteomes" id="UP000275267">
    <property type="component" value="Unassembled WGS sequence"/>
</dbReference>
<sequence>MSRWMMVQLEELARLQVKAELVTLKVVDQEGRVVKHTMRATDELQSVMDRYYAEAPEVGYGTGTFLVDGTTRLRGGKTPADLKLDDGAQTTSSRTPTVAAGGSTTTMPDRSTSANAVSSLEIMSRYLPFATSSMRH</sequence>
<dbReference type="SUPFAM" id="SSF54236">
    <property type="entry name" value="Ubiquitin-like"/>
    <property type="match status" value="1"/>
</dbReference>
<feature type="compositionally biased region" description="Polar residues" evidence="1">
    <location>
        <begin position="88"/>
        <end position="112"/>
    </location>
</feature>
<evidence type="ECO:0000256" key="1">
    <source>
        <dbReference type="SAM" id="MobiDB-lite"/>
    </source>
</evidence>
<dbReference type="InterPro" id="IPR029071">
    <property type="entry name" value="Ubiquitin-like_domsf"/>
</dbReference>